<sequence>MATRSVSSLSETTSKRSITRDGLPKATATGSDSLPNAAAGRFGDGPRYTHDEPSSRLLGDRIDLPHDEPAGTAQNGAANGLRPHDSPTKASTEVSENLSGWAGIERHLFKHVTEEMKYYADDIDTLLVFAGLFSAFLTAFVVQTYPMLTADNSAMTNQLLALSVSSQLRTAGTIVSPTINATLAFLLDTTHFTPSAAVRAINVMFFLSLILSMASAFFGILSKQWIREHLKWNSALAEPRENVLVRQDRIEAWEAWNVAAFISSIPALLELAMMLFLAGVVTLLWTLDDVVAIIITAFAAIFIAVAAAFTILPVTLRRCPYKSPTAWACIAAYQASKPLLFRFARAVVEWAQWNLPKFTPLGYTHLAGIRSWVNRSYSIVRSWRDRDLQSCREARCRVAGKSVPRDEVHHAACRELKLLTGFSSLQLDELAENTLDDIAESALLTRALTWVKQSSQDPRIRAYTAEAAASVHRMMWDESLQHESKDRWAAKIVTNRCLLLALGTSIVRYPHSALVCLPVAAQESRRPSTVYDRSALVQHAALEIDRLAKSLPQDHAVSTPAVVTEVVCQVLVADIEHWSSRDDAQYLGKVELCTMILHLVERTWMLGDWYKDALRVMMSVDFGREEFDDIYMTVLLNTLAQDRLILDQNGKLGE</sequence>
<evidence type="ECO:0000256" key="1">
    <source>
        <dbReference type="SAM" id="MobiDB-lite"/>
    </source>
</evidence>
<dbReference type="OrthoDB" id="3219854at2759"/>
<keyword evidence="2" id="KW-0472">Membrane</keyword>
<keyword evidence="2" id="KW-1133">Transmembrane helix</keyword>
<feature type="compositionally biased region" description="Basic and acidic residues" evidence="1">
    <location>
        <begin position="47"/>
        <end position="69"/>
    </location>
</feature>
<dbReference type="InterPro" id="IPR045338">
    <property type="entry name" value="DUF6535"/>
</dbReference>
<evidence type="ECO:0000313" key="4">
    <source>
        <dbReference type="EMBL" id="GJE85029.1"/>
    </source>
</evidence>
<accession>A0A9P3L810</accession>
<evidence type="ECO:0000256" key="2">
    <source>
        <dbReference type="SAM" id="Phobius"/>
    </source>
</evidence>
<feature type="transmembrane region" description="Helical" evidence="2">
    <location>
        <begin position="200"/>
        <end position="221"/>
    </location>
</feature>
<feature type="transmembrane region" description="Helical" evidence="2">
    <location>
        <begin position="256"/>
        <end position="285"/>
    </location>
</feature>
<feature type="domain" description="DUF6535" evidence="3">
    <location>
        <begin position="101"/>
        <end position="286"/>
    </location>
</feature>
<gene>
    <name evidence="4" type="ORF">PsYK624_011060</name>
</gene>
<organism evidence="4 5">
    <name type="scientific">Phanerochaete sordida</name>
    <dbReference type="NCBI Taxonomy" id="48140"/>
    <lineage>
        <taxon>Eukaryota</taxon>
        <taxon>Fungi</taxon>
        <taxon>Dikarya</taxon>
        <taxon>Basidiomycota</taxon>
        <taxon>Agaricomycotina</taxon>
        <taxon>Agaricomycetes</taxon>
        <taxon>Polyporales</taxon>
        <taxon>Phanerochaetaceae</taxon>
        <taxon>Phanerochaete</taxon>
    </lineage>
</organism>
<keyword evidence="2" id="KW-0812">Transmembrane</keyword>
<name>A0A9P3L810_9APHY</name>
<evidence type="ECO:0000313" key="5">
    <source>
        <dbReference type="Proteomes" id="UP000703269"/>
    </source>
</evidence>
<protein>
    <recommendedName>
        <fullName evidence="3">DUF6535 domain-containing protein</fullName>
    </recommendedName>
</protein>
<feature type="transmembrane region" description="Helical" evidence="2">
    <location>
        <begin position="126"/>
        <end position="145"/>
    </location>
</feature>
<reference evidence="4 5" key="1">
    <citation type="submission" date="2021-08" db="EMBL/GenBank/DDBJ databases">
        <title>Draft Genome Sequence of Phanerochaete sordida strain YK-624.</title>
        <authorList>
            <person name="Mori T."/>
            <person name="Dohra H."/>
            <person name="Suzuki T."/>
            <person name="Kawagishi H."/>
            <person name="Hirai H."/>
        </authorList>
    </citation>
    <scope>NUCLEOTIDE SEQUENCE [LARGE SCALE GENOMIC DNA]</scope>
    <source>
        <strain evidence="4 5">YK-624</strain>
    </source>
</reference>
<evidence type="ECO:0000259" key="3">
    <source>
        <dbReference type="Pfam" id="PF20153"/>
    </source>
</evidence>
<comment type="caution">
    <text evidence="4">The sequence shown here is derived from an EMBL/GenBank/DDBJ whole genome shotgun (WGS) entry which is preliminary data.</text>
</comment>
<proteinExistence type="predicted"/>
<feature type="region of interest" description="Disordered" evidence="1">
    <location>
        <begin position="1"/>
        <end position="96"/>
    </location>
</feature>
<feature type="compositionally biased region" description="Polar residues" evidence="1">
    <location>
        <begin position="1"/>
        <end position="16"/>
    </location>
</feature>
<dbReference type="AlphaFoldDB" id="A0A9P3L810"/>
<dbReference type="Pfam" id="PF20153">
    <property type="entry name" value="DUF6535"/>
    <property type="match status" value="1"/>
</dbReference>
<dbReference type="Proteomes" id="UP000703269">
    <property type="component" value="Unassembled WGS sequence"/>
</dbReference>
<keyword evidence="5" id="KW-1185">Reference proteome</keyword>
<dbReference type="EMBL" id="BPQB01000002">
    <property type="protein sequence ID" value="GJE85029.1"/>
    <property type="molecule type" value="Genomic_DNA"/>
</dbReference>
<feature type="transmembrane region" description="Helical" evidence="2">
    <location>
        <begin position="291"/>
        <end position="312"/>
    </location>
</feature>